<dbReference type="InterPro" id="IPR011990">
    <property type="entry name" value="TPR-like_helical_dom_sf"/>
</dbReference>
<dbReference type="Pfam" id="PF13432">
    <property type="entry name" value="TPR_16"/>
    <property type="match status" value="1"/>
</dbReference>
<reference evidence="1" key="1">
    <citation type="submission" date="2020-05" db="EMBL/GenBank/DDBJ databases">
        <authorList>
            <person name="Chiriac C."/>
            <person name="Salcher M."/>
            <person name="Ghai R."/>
            <person name="Kavagutti S V."/>
        </authorList>
    </citation>
    <scope>NUCLEOTIDE SEQUENCE</scope>
</reference>
<sequence>MFDASSVPRRSESTTGMRLLGVMCEDDAELICSEPETNLYELFQEARQLLESGRAEAAIRVLERFVLEGESGQAVLELLGRARFNAGRYGEALDAFQRLLDMAPDDDYAHFGLGMCLWYRQEFLQARDHLAMAFVMRPDKPEYSKALTQVKATLLARLLDGLPMTGPLEPR</sequence>
<protein>
    <submittedName>
        <fullName evidence="1">Unannotated protein</fullName>
    </submittedName>
</protein>
<dbReference type="EMBL" id="CAFBLS010000026">
    <property type="protein sequence ID" value="CAB4863461.1"/>
    <property type="molecule type" value="Genomic_DNA"/>
</dbReference>
<dbReference type="AlphaFoldDB" id="A0A6J7CZV9"/>
<dbReference type="InterPro" id="IPR019734">
    <property type="entry name" value="TPR_rpt"/>
</dbReference>
<gene>
    <name evidence="1" type="ORF">UFOPK3402_00332</name>
</gene>
<evidence type="ECO:0000313" key="1">
    <source>
        <dbReference type="EMBL" id="CAB4863461.1"/>
    </source>
</evidence>
<dbReference type="PROSITE" id="PS50005">
    <property type="entry name" value="TPR"/>
    <property type="match status" value="1"/>
</dbReference>
<name>A0A6J7CZV9_9ZZZZ</name>
<dbReference type="SUPFAM" id="SSF48452">
    <property type="entry name" value="TPR-like"/>
    <property type="match status" value="1"/>
</dbReference>
<organism evidence="1">
    <name type="scientific">freshwater metagenome</name>
    <dbReference type="NCBI Taxonomy" id="449393"/>
    <lineage>
        <taxon>unclassified sequences</taxon>
        <taxon>metagenomes</taxon>
        <taxon>ecological metagenomes</taxon>
    </lineage>
</organism>
<accession>A0A6J7CZV9</accession>
<proteinExistence type="predicted"/>
<dbReference type="Gene3D" id="1.25.40.10">
    <property type="entry name" value="Tetratricopeptide repeat domain"/>
    <property type="match status" value="1"/>
</dbReference>